<accession>A0A8C4W4U8</accession>
<reference evidence="1" key="2">
    <citation type="submission" date="2025-09" db="UniProtKB">
        <authorList>
            <consortium name="Ensembl"/>
        </authorList>
    </citation>
    <scope>IDENTIFICATION</scope>
</reference>
<dbReference type="AlphaFoldDB" id="A0A8C4W4U8"/>
<dbReference type="Proteomes" id="UP000694390">
    <property type="component" value="Unassembled WGS sequence"/>
</dbReference>
<organism evidence="1 2">
    <name type="scientific">Gopherus evgoodei</name>
    <name type="common">Goodes thornscrub tortoise</name>
    <dbReference type="NCBI Taxonomy" id="1825980"/>
    <lineage>
        <taxon>Eukaryota</taxon>
        <taxon>Metazoa</taxon>
        <taxon>Chordata</taxon>
        <taxon>Craniata</taxon>
        <taxon>Vertebrata</taxon>
        <taxon>Euteleostomi</taxon>
        <taxon>Archelosauria</taxon>
        <taxon>Testudinata</taxon>
        <taxon>Testudines</taxon>
        <taxon>Cryptodira</taxon>
        <taxon>Durocryptodira</taxon>
        <taxon>Testudinoidea</taxon>
        <taxon>Testudinidae</taxon>
        <taxon>Gopherus</taxon>
    </lineage>
</organism>
<keyword evidence="2" id="KW-1185">Reference proteome</keyword>
<sequence length="170" mass="19250">LATAVSAAMDHPTAGSDHCTTQGPYLNMALEQSKDYKQVNSDILETHCQLCRSESYPKETRTRIVLQQFREHCWKWLHLEEQSELSPRKGREWVFWHHPEMLSKVVQLMKVSVEAKRSLEAESPKASRGQKTNWRETQVVGLADHSSATIPQLSSSPDLGKILEAPASNL</sequence>
<proteinExistence type="predicted"/>
<dbReference type="Ensembl" id="ENSGEVT00005012565.1">
    <property type="protein sequence ID" value="ENSGEVP00005011997.1"/>
    <property type="gene ID" value="ENSGEVG00005008478.1"/>
</dbReference>
<protein>
    <recommendedName>
        <fullName evidence="3">SCAN box domain-containing protein</fullName>
    </recommendedName>
</protein>
<dbReference type="SUPFAM" id="SSF47353">
    <property type="entry name" value="Retrovirus capsid dimerization domain-like"/>
    <property type="match status" value="1"/>
</dbReference>
<evidence type="ECO:0000313" key="1">
    <source>
        <dbReference type="Ensembl" id="ENSGEVP00005011997.1"/>
    </source>
</evidence>
<evidence type="ECO:0008006" key="3">
    <source>
        <dbReference type="Google" id="ProtNLM"/>
    </source>
</evidence>
<name>A0A8C4W4U8_9SAUR</name>
<reference evidence="1" key="1">
    <citation type="submission" date="2025-08" db="UniProtKB">
        <authorList>
            <consortium name="Ensembl"/>
        </authorList>
    </citation>
    <scope>IDENTIFICATION</scope>
</reference>
<evidence type="ECO:0000313" key="2">
    <source>
        <dbReference type="Proteomes" id="UP000694390"/>
    </source>
</evidence>